<reference evidence="4" key="1">
    <citation type="submission" date="2021-01" db="UniProtKB">
        <authorList>
            <consortium name="EnsemblMetazoa"/>
        </authorList>
    </citation>
    <scope>IDENTIFICATION</scope>
</reference>
<feature type="coiled-coil region" evidence="1">
    <location>
        <begin position="247"/>
        <end position="274"/>
    </location>
</feature>
<dbReference type="OrthoDB" id="6371181at2759"/>
<evidence type="ECO:0000313" key="5">
    <source>
        <dbReference type="Proteomes" id="UP000594262"/>
    </source>
</evidence>
<feature type="domain" description="BHLH" evidence="3">
    <location>
        <begin position="99"/>
        <end position="157"/>
    </location>
</feature>
<name>A0A7M5V856_9CNID</name>
<dbReference type="PROSITE" id="PS50888">
    <property type="entry name" value="BHLH"/>
    <property type="match status" value="1"/>
</dbReference>
<feature type="region of interest" description="Disordered" evidence="2">
    <location>
        <begin position="298"/>
        <end position="332"/>
    </location>
</feature>
<organism evidence="4 5">
    <name type="scientific">Clytia hemisphaerica</name>
    <dbReference type="NCBI Taxonomy" id="252671"/>
    <lineage>
        <taxon>Eukaryota</taxon>
        <taxon>Metazoa</taxon>
        <taxon>Cnidaria</taxon>
        <taxon>Hydrozoa</taxon>
        <taxon>Hydroidolina</taxon>
        <taxon>Leptothecata</taxon>
        <taxon>Obeliida</taxon>
        <taxon>Clytiidae</taxon>
        <taxon>Clytia</taxon>
    </lineage>
</organism>
<dbReference type="GeneID" id="136802749"/>
<evidence type="ECO:0000259" key="3">
    <source>
        <dbReference type="PROSITE" id="PS50888"/>
    </source>
</evidence>
<dbReference type="SUPFAM" id="SSF47459">
    <property type="entry name" value="HLH, helix-loop-helix DNA-binding domain"/>
    <property type="match status" value="1"/>
</dbReference>
<feature type="region of interest" description="Disordered" evidence="2">
    <location>
        <begin position="458"/>
        <end position="481"/>
    </location>
</feature>
<protein>
    <recommendedName>
        <fullName evidence="3">BHLH domain-containing protein</fullName>
    </recommendedName>
</protein>
<feature type="region of interest" description="Disordered" evidence="2">
    <location>
        <begin position="1"/>
        <end position="107"/>
    </location>
</feature>
<proteinExistence type="predicted"/>
<feature type="compositionally biased region" description="Low complexity" evidence="2">
    <location>
        <begin position="69"/>
        <end position="86"/>
    </location>
</feature>
<dbReference type="Pfam" id="PF00010">
    <property type="entry name" value="HLH"/>
    <property type="match status" value="1"/>
</dbReference>
<dbReference type="AlphaFoldDB" id="A0A7M5V856"/>
<feature type="compositionally biased region" description="Low complexity" evidence="2">
    <location>
        <begin position="1"/>
        <end position="13"/>
    </location>
</feature>
<sequence>MTNTENSTTTSESLITCNGASSPVKPVEPLPRKPHDEVIMDSGGLLPPSSENSNLDDIDEDNEGSDQGSSDSALPLSSASNTNNDSSNEENERSNEKKRKDILHRDIEKRRRERINRSLVKLKSLVPTTRDSMKCNGNSRLQKAKLLEMTVEYLENISKKEPSQLSKDCKSESKRGNESPNRDVVVESAKEIYLTGYKAATEHIIKKISDVYNISGNELQSLTKVIGIPEDVKVPNMVLVPPSPSPLANGEKKMVDLNDAMAAQKEKLKREKVNAMTVASQYGLNYTNGSLKEEISMKHSPPLRNGQNAFSFSDHHHQEQKMKSEHEKETDTPGPILLSCLMQDPMTSQYHTTVLPLTAIMSAEKCRNLSMPYLYKQSKNAIETVLSKRKDVPPLTSPKASPNFFMPPHKADEYAHALASSPLKRLHDDRQVPVIIGGKRPPQLTKEYDRSKEYERMNGHMNGYPDPRGPTPDRNRLPSTENSFMERKQRYDINANMEMVKDFDLKYKLRNEDYLRGLPTSNGKDKFWY</sequence>
<keyword evidence="1" id="KW-0175">Coiled coil</keyword>
<dbReference type="RefSeq" id="XP_066915609.1">
    <property type="nucleotide sequence ID" value="XM_067059508.1"/>
</dbReference>
<dbReference type="Gene3D" id="4.10.280.10">
    <property type="entry name" value="Helix-loop-helix DNA-binding domain"/>
    <property type="match status" value="1"/>
</dbReference>
<evidence type="ECO:0000313" key="4">
    <source>
        <dbReference type="EnsemblMetazoa" id="CLYHEMP007658.1"/>
    </source>
</evidence>
<dbReference type="SMART" id="SM00353">
    <property type="entry name" value="HLH"/>
    <property type="match status" value="1"/>
</dbReference>
<keyword evidence="5" id="KW-1185">Reference proteome</keyword>
<feature type="compositionally biased region" description="Basic and acidic residues" evidence="2">
    <location>
        <begin position="313"/>
        <end position="331"/>
    </location>
</feature>
<feature type="compositionally biased region" description="Acidic residues" evidence="2">
    <location>
        <begin position="54"/>
        <end position="64"/>
    </location>
</feature>
<feature type="region of interest" description="Disordered" evidence="2">
    <location>
        <begin position="160"/>
        <end position="182"/>
    </location>
</feature>
<accession>A0A7M5V856</accession>
<dbReference type="InterPro" id="IPR011598">
    <property type="entry name" value="bHLH_dom"/>
</dbReference>
<dbReference type="InterPro" id="IPR036638">
    <property type="entry name" value="HLH_DNA-bd_sf"/>
</dbReference>
<dbReference type="EnsemblMetazoa" id="CLYHEMT007658.1">
    <property type="protein sequence ID" value="CLYHEMP007658.1"/>
    <property type="gene ID" value="CLYHEMG007658"/>
</dbReference>
<evidence type="ECO:0000256" key="2">
    <source>
        <dbReference type="SAM" id="MobiDB-lite"/>
    </source>
</evidence>
<dbReference type="Proteomes" id="UP000594262">
    <property type="component" value="Unplaced"/>
</dbReference>
<evidence type="ECO:0000256" key="1">
    <source>
        <dbReference type="SAM" id="Coils"/>
    </source>
</evidence>
<feature type="compositionally biased region" description="Basic and acidic residues" evidence="2">
    <location>
        <begin position="90"/>
        <end position="107"/>
    </location>
</feature>
<dbReference type="GO" id="GO:0046983">
    <property type="term" value="F:protein dimerization activity"/>
    <property type="evidence" value="ECO:0007669"/>
    <property type="project" value="InterPro"/>
</dbReference>